<dbReference type="Proteomes" id="UP001596417">
    <property type="component" value="Unassembled WGS sequence"/>
</dbReference>
<dbReference type="SUPFAM" id="SSF53850">
    <property type="entry name" value="Periplasmic binding protein-like II"/>
    <property type="match status" value="1"/>
</dbReference>
<evidence type="ECO:0000313" key="6">
    <source>
        <dbReference type="Proteomes" id="UP001596417"/>
    </source>
</evidence>
<protein>
    <submittedName>
        <fullName evidence="5">ABC transporter substrate-binding protein</fullName>
    </submittedName>
</protein>
<keyword evidence="2" id="KW-0813">Transport</keyword>
<dbReference type="Pfam" id="PF00496">
    <property type="entry name" value="SBP_bac_5"/>
    <property type="match status" value="1"/>
</dbReference>
<dbReference type="Gene3D" id="3.10.105.10">
    <property type="entry name" value="Dipeptide-binding Protein, Domain 3"/>
    <property type="match status" value="1"/>
</dbReference>
<name>A0ABD5YX62_9EURY</name>
<evidence type="ECO:0000313" key="5">
    <source>
        <dbReference type="EMBL" id="MFC7192589.1"/>
    </source>
</evidence>
<accession>A0ABD5YX62</accession>
<sequence length="571" mass="63749">MSDGNNQGGPNEPAVISSVKRRRMLKILGLSSTFGLAGCMGGGDNAGDSGNNNSSTSGAPSVGGKYTTIATSGPQTLNPLYNTEAGAGDLISYTLDLGYTFKPKTKFFPQVYDMSSDDSQVWVVNVREGLKFSGDYGKLTAEDFVYQITQVHQSEWAGTADTSSWPSEYNVEQTGDYEFQIELPSPNELYPETYDPLLYPIPKGLMQPYVEKQNADGLRKDKELLELTFTGNMGAYTLDSRNRGNSLTFVRNDNYYLKNVDSVPERFSNAPYFETLNVSIVPEQSSRLAALETGETDSAAVPPNRVSRFRNLQQVDVIEIPQPYTEVCCYNMRDNGWNAGPGNLFRKKKFRQGLGCAVNKKRLAKGVFRNFANPVYTWQPSWSRWYPEDDSSIKQYGTGDLYGKQATRSRIKKAISDTDYGYSGDMLRTPSGEPVELSLYHIAGDDTDQAMAEFIAKEFEKNAGINVKPMEIQGTQFDEKYWQQQIPKNPEQYEWSNGATNAGPREVTSANSWDMEVVFGLNTYPLNPTTADVFFVKDSAYNPYGYYPSWDAKKLFDQAATRRASRNSSLL</sequence>
<evidence type="ECO:0000256" key="2">
    <source>
        <dbReference type="ARBA" id="ARBA00022448"/>
    </source>
</evidence>
<dbReference type="InterPro" id="IPR039424">
    <property type="entry name" value="SBP_5"/>
</dbReference>
<dbReference type="RefSeq" id="WP_390206772.1">
    <property type="nucleotide sequence ID" value="NZ_JBHTAX010000005.1"/>
</dbReference>
<evidence type="ECO:0000256" key="3">
    <source>
        <dbReference type="ARBA" id="ARBA00022729"/>
    </source>
</evidence>
<comment type="similarity">
    <text evidence="1">Belongs to the bacterial solute-binding protein 5 family.</text>
</comment>
<gene>
    <name evidence="5" type="ORF">ACFQL7_24105</name>
</gene>
<proteinExistence type="inferred from homology"/>
<dbReference type="CDD" id="cd00995">
    <property type="entry name" value="PBP2_NikA_DppA_OppA_like"/>
    <property type="match status" value="1"/>
</dbReference>
<dbReference type="PANTHER" id="PTHR30290:SF9">
    <property type="entry name" value="OLIGOPEPTIDE-BINDING PROTEIN APPA"/>
    <property type="match status" value="1"/>
</dbReference>
<dbReference type="EMBL" id="JBHTAX010000005">
    <property type="protein sequence ID" value="MFC7192589.1"/>
    <property type="molecule type" value="Genomic_DNA"/>
</dbReference>
<dbReference type="Gene3D" id="3.90.76.10">
    <property type="entry name" value="Dipeptide-binding Protein, Domain 1"/>
    <property type="match status" value="1"/>
</dbReference>
<dbReference type="InterPro" id="IPR000914">
    <property type="entry name" value="SBP_5_dom"/>
</dbReference>
<reference evidence="5 6" key="1">
    <citation type="journal article" date="2019" name="Int. J. Syst. Evol. Microbiol.">
        <title>The Global Catalogue of Microorganisms (GCM) 10K type strain sequencing project: providing services to taxonomists for standard genome sequencing and annotation.</title>
        <authorList>
            <consortium name="The Broad Institute Genomics Platform"/>
            <consortium name="The Broad Institute Genome Sequencing Center for Infectious Disease"/>
            <person name="Wu L."/>
            <person name="Ma J."/>
        </authorList>
    </citation>
    <scope>NUCLEOTIDE SEQUENCE [LARGE SCALE GENOMIC DNA]</scope>
    <source>
        <strain evidence="5 6">RDMS1</strain>
    </source>
</reference>
<keyword evidence="3" id="KW-0732">Signal</keyword>
<dbReference type="PANTHER" id="PTHR30290">
    <property type="entry name" value="PERIPLASMIC BINDING COMPONENT OF ABC TRANSPORTER"/>
    <property type="match status" value="1"/>
</dbReference>
<organism evidence="5 6">
    <name type="scientific">Halocatena marina</name>
    <dbReference type="NCBI Taxonomy" id="2934937"/>
    <lineage>
        <taxon>Archaea</taxon>
        <taxon>Methanobacteriati</taxon>
        <taxon>Methanobacteriota</taxon>
        <taxon>Stenosarchaea group</taxon>
        <taxon>Halobacteria</taxon>
        <taxon>Halobacteriales</taxon>
        <taxon>Natronomonadaceae</taxon>
        <taxon>Halocatena</taxon>
    </lineage>
</organism>
<dbReference type="AlphaFoldDB" id="A0ABD5YX62"/>
<dbReference type="Gene3D" id="3.40.190.10">
    <property type="entry name" value="Periplasmic binding protein-like II"/>
    <property type="match status" value="1"/>
</dbReference>
<keyword evidence="6" id="KW-1185">Reference proteome</keyword>
<comment type="caution">
    <text evidence="5">The sequence shown here is derived from an EMBL/GenBank/DDBJ whole genome shotgun (WGS) entry which is preliminary data.</text>
</comment>
<evidence type="ECO:0000256" key="1">
    <source>
        <dbReference type="ARBA" id="ARBA00005695"/>
    </source>
</evidence>
<feature type="domain" description="Solute-binding protein family 5" evidence="4">
    <location>
        <begin position="116"/>
        <end position="480"/>
    </location>
</feature>
<evidence type="ECO:0000259" key="4">
    <source>
        <dbReference type="Pfam" id="PF00496"/>
    </source>
</evidence>